<dbReference type="Proteomes" id="UP000003586">
    <property type="component" value="Chromosome"/>
</dbReference>
<dbReference type="PROSITE" id="PS50930">
    <property type="entry name" value="HTH_LYTTR"/>
    <property type="match status" value="1"/>
</dbReference>
<dbReference type="GO" id="GO:0000156">
    <property type="term" value="F:phosphorelay response regulator activity"/>
    <property type="evidence" value="ECO:0007669"/>
    <property type="project" value="TreeGrafter"/>
</dbReference>
<feature type="domain" description="Response regulatory" evidence="2">
    <location>
        <begin position="3"/>
        <end position="114"/>
    </location>
</feature>
<accession>W0F0G4</accession>
<dbReference type="OrthoDB" id="1646880at2"/>
<dbReference type="PROSITE" id="PS50110">
    <property type="entry name" value="RESPONSE_REGULATORY"/>
    <property type="match status" value="1"/>
</dbReference>
<dbReference type="InterPro" id="IPR007492">
    <property type="entry name" value="LytTR_DNA-bd_dom"/>
</dbReference>
<keyword evidence="1" id="KW-0597">Phosphoprotein</keyword>
<protein>
    <submittedName>
        <fullName evidence="4">Chemotaxis protein CheY</fullName>
    </submittedName>
</protein>
<dbReference type="EMBL" id="CP007035">
    <property type="protein sequence ID" value="AHF15313.1"/>
    <property type="molecule type" value="Genomic_DNA"/>
</dbReference>
<dbReference type="GO" id="GO:0003677">
    <property type="term" value="F:DNA binding"/>
    <property type="evidence" value="ECO:0007669"/>
    <property type="project" value="InterPro"/>
</dbReference>
<dbReference type="PANTHER" id="PTHR45526">
    <property type="entry name" value="TRANSCRIPTIONAL REGULATORY PROTEIN DPIA"/>
    <property type="match status" value="1"/>
</dbReference>
<sequence>MISCIVVDDEPWAAALVKDYIEKTPFLSLAGEFTNPLEALQYLKDHPVGLVFLDIQMPELTGIQFMKIMGNAAQVILTTAYGEYALDSYEYNVADYLLKPISFERFYTAALKARTLLQLKPEISTPGSIQTPGIVASEPFIFIKTDSRFVKVFVKDILFVEGLKDYIAVHTAGEKLVALDNLKTIGEALSKNQFVRVHKSFVVALEKIDVIERNRIFIGAQVIPIGDTYRDALHTILKEKQFGGK</sequence>
<dbReference type="Pfam" id="PF04397">
    <property type="entry name" value="LytTR"/>
    <property type="match status" value="1"/>
</dbReference>
<dbReference type="KEGG" id="nso:NIASO_09430"/>
<dbReference type="RefSeq" id="WP_008584320.1">
    <property type="nucleotide sequence ID" value="NZ_CP007035.1"/>
</dbReference>
<name>W0F0G4_9BACT</name>
<dbReference type="STRING" id="929713.NIASO_09430"/>
<feature type="modified residue" description="4-aspartylphosphate" evidence="1">
    <location>
        <position position="54"/>
    </location>
</feature>
<dbReference type="PANTHER" id="PTHR45526:SF1">
    <property type="entry name" value="TRANSCRIPTIONAL REGULATORY PROTEIN DCUR-RELATED"/>
    <property type="match status" value="1"/>
</dbReference>
<evidence type="ECO:0000313" key="5">
    <source>
        <dbReference type="Proteomes" id="UP000003586"/>
    </source>
</evidence>
<keyword evidence="5" id="KW-1185">Reference proteome</keyword>
<dbReference type="Pfam" id="PF00072">
    <property type="entry name" value="Response_reg"/>
    <property type="match status" value="1"/>
</dbReference>
<proteinExistence type="predicted"/>
<gene>
    <name evidence="4" type="ORF">NIASO_09430</name>
</gene>
<evidence type="ECO:0000256" key="1">
    <source>
        <dbReference type="PROSITE-ProRule" id="PRU00169"/>
    </source>
</evidence>
<dbReference type="SMART" id="SM00850">
    <property type="entry name" value="LytTR"/>
    <property type="match status" value="1"/>
</dbReference>
<evidence type="ECO:0000259" key="3">
    <source>
        <dbReference type="PROSITE" id="PS50930"/>
    </source>
</evidence>
<dbReference type="eggNOG" id="COG3279">
    <property type="taxonomic scope" value="Bacteria"/>
</dbReference>
<dbReference type="SMART" id="SM00448">
    <property type="entry name" value="REC"/>
    <property type="match status" value="1"/>
</dbReference>
<dbReference type="SUPFAM" id="SSF52172">
    <property type="entry name" value="CheY-like"/>
    <property type="match status" value="1"/>
</dbReference>
<evidence type="ECO:0000313" key="4">
    <source>
        <dbReference type="EMBL" id="AHF15313.1"/>
    </source>
</evidence>
<dbReference type="InterPro" id="IPR011006">
    <property type="entry name" value="CheY-like_superfamily"/>
</dbReference>
<dbReference type="HOGENOM" id="CLU_000445_14_1_10"/>
<reference evidence="4 5" key="1">
    <citation type="submission" date="2013-12" db="EMBL/GenBank/DDBJ databases">
        <authorList>
            <consortium name="DOE Joint Genome Institute"/>
            <person name="Eisen J."/>
            <person name="Huntemann M."/>
            <person name="Han J."/>
            <person name="Chen A."/>
            <person name="Kyrpides N."/>
            <person name="Mavromatis K."/>
            <person name="Markowitz V."/>
            <person name="Palaniappan K."/>
            <person name="Ivanova N."/>
            <person name="Schaumberg A."/>
            <person name="Pati A."/>
            <person name="Liolios K."/>
            <person name="Nordberg H.P."/>
            <person name="Cantor M.N."/>
            <person name="Hua S.X."/>
            <person name="Woyke T."/>
        </authorList>
    </citation>
    <scope>NUCLEOTIDE SEQUENCE [LARGE SCALE GENOMIC DNA]</scope>
    <source>
        <strain evidence="5">DSM 19437</strain>
    </source>
</reference>
<evidence type="ECO:0000259" key="2">
    <source>
        <dbReference type="PROSITE" id="PS50110"/>
    </source>
</evidence>
<organism evidence="4 5">
    <name type="scientific">Niabella soli DSM 19437</name>
    <dbReference type="NCBI Taxonomy" id="929713"/>
    <lineage>
        <taxon>Bacteria</taxon>
        <taxon>Pseudomonadati</taxon>
        <taxon>Bacteroidota</taxon>
        <taxon>Chitinophagia</taxon>
        <taxon>Chitinophagales</taxon>
        <taxon>Chitinophagaceae</taxon>
        <taxon>Niabella</taxon>
    </lineage>
</organism>
<feature type="domain" description="HTH LytTR-type" evidence="3">
    <location>
        <begin position="141"/>
        <end position="213"/>
    </location>
</feature>
<dbReference type="Gene3D" id="3.40.50.2300">
    <property type="match status" value="1"/>
</dbReference>
<dbReference type="InterPro" id="IPR001789">
    <property type="entry name" value="Sig_transdc_resp-reg_receiver"/>
</dbReference>
<dbReference type="Gene3D" id="2.40.50.1020">
    <property type="entry name" value="LytTr DNA-binding domain"/>
    <property type="match status" value="1"/>
</dbReference>
<dbReference type="InterPro" id="IPR051271">
    <property type="entry name" value="2C-system_Tx_regulators"/>
</dbReference>
<dbReference type="AlphaFoldDB" id="W0F0G4"/>